<dbReference type="AlphaFoldDB" id="A0AA35PVQ9"/>
<proteinExistence type="predicted"/>
<sequence>MLNRRAFKFPQTVASLCPESGWVIFCNEKKEGRRGRQQVSSCLPIWGEKKEGKEEEREKLRKDPKRRKICRERERERERERPWDESQRKGSCRPADLKPLRLSRSFCKGKLSTTRQTRSRD</sequence>
<feature type="compositionally biased region" description="Basic and acidic residues" evidence="1">
    <location>
        <begin position="50"/>
        <end position="61"/>
    </location>
</feature>
<gene>
    <name evidence="2" type="ORF">PODLI_1B042812</name>
</gene>
<dbReference type="EMBL" id="OX395143">
    <property type="protein sequence ID" value="CAI5798547.1"/>
    <property type="molecule type" value="Genomic_DNA"/>
</dbReference>
<reference evidence="2" key="1">
    <citation type="submission" date="2022-12" db="EMBL/GenBank/DDBJ databases">
        <authorList>
            <person name="Alioto T."/>
            <person name="Alioto T."/>
            <person name="Gomez Garrido J."/>
        </authorList>
    </citation>
    <scope>NUCLEOTIDE SEQUENCE</scope>
</reference>
<organism evidence="2 3">
    <name type="scientific">Podarcis lilfordi</name>
    <name type="common">Lilford's wall lizard</name>
    <dbReference type="NCBI Taxonomy" id="74358"/>
    <lineage>
        <taxon>Eukaryota</taxon>
        <taxon>Metazoa</taxon>
        <taxon>Chordata</taxon>
        <taxon>Craniata</taxon>
        <taxon>Vertebrata</taxon>
        <taxon>Euteleostomi</taxon>
        <taxon>Lepidosauria</taxon>
        <taxon>Squamata</taxon>
        <taxon>Bifurcata</taxon>
        <taxon>Unidentata</taxon>
        <taxon>Episquamata</taxon>
        <taxon>Laterata</taxon>
        <taxon>Lacertibaenia</taxon>
        <taxon>Lacertidae</taxon>
        <taxon>Podarcis</taxon>
    </lineage>
</organism>
<protein>
    <submittedName>
        <fullName evidence="2">Uncharacterized protein</fullName>
    </submittedName>
</protein>
<evidence type="ECO:0000313" key="2">
    <source>
        <dbReference type="EMBL" id="CAI5798547.1"/>
    </source>
</evidence>
<evidence type="ECO:0000256" key="1">
    <source>
        <dbReference type="SAM" id="MobiDB-lite"/>
    </source>
</evidence>
<dbReference type="Proteomes" id="UP001178461">
    <property type="component" value="Chromosome 16"/>
</dbReference>
<feature type="region of interest" description="Disordered" evidence="1">
    <location>
        <begin position="50"/>
        <end position="97"/>
    </location>
</feature>
<feature type="compositionally biased region" description="Basic and acidic residues" evidence="1">
    <location>
        <begin position="71"/>
        <end position="88"/>
    </location>
</feature>
<keyword evidence="3" id="KW-1185">Reference proteome</keyword>
<accession>A0AA35PVQ9</accession>
<evidence type="ECO:0000313" key="3">
    <source>
        <dbReference type="Proteomes" id="UP001178461"/>
    </source>
</evidence>
<name>A0AA35PVQ9_9SAUR</name>